<keyword evidence="1" id="KW-0732">Signal</keyword>
<dbReference type="AlphaFoldDB" id="W7UNB7"/>
<dbReference type="PROSITE" id="PS51257">
    <property type="entry name" value="PROKAR_LIPOPROTEIN"/>
    <property type="match status" value="1"/>
</dbReference>
<proteinExistence type="predicted"/>
<evidence type="ECO:0000256" key="1">
    <source>
        <dbReference type="SAM" id="SignalP"/>
    </source>
</evidence>
<feature type="chain" id="PRO_5039557820" description="DUF4878 domain-containing protein" evidence="1">
    <location>
        <begin position="20"/>
        <end position="180"/>
    </location>
</feature>
<comment type="caution">
    <text evidence="2">The sequence shown here is derived from an EMBL/GenBank/DDBJ whole genome shotgun (WGS) entry which is preliminary data.</text>
</comment>
<dbReference type="EMBL" id="ATAX01000003">
    <property type="protein sequence ID" value="EWM55303.1"/>
    <property type="molecule type" value="Genomic_DNA"/>
</dbReference>
<sequence>MKKAAILLAVCALAVCSFGSCEPKKESISNIEVNEQQNDSYENALKECFNAMYSIGGGDAFYSYMYPDSAVEAMKNEGKYDELINTFNDTQDKIIGDENGTLTFGSIDDSKEISDEQRDGIKKYFVELCKPYLPDVTAESFDIKEGYEVNFNYLHNGEKGGDDMALVVKLNDEGWKIITK</sequence>
<name>W7UNB7_RUMFL</name>
<evidence type="ECO:0000313" key="2">
    <source>
        <dbReference type="EMBL" id="EWM55303.1"/>
    </source>
</evidence>
<dbReference type="RefSeq" id="WP_037296416.1">
    <property type="nucleotide sequence ID" value="NZ_ATAX01000003.1"/>
</dbReference>
<protein>
    <recommendedName>
        <fullName evidence="4">DUF4878 domain-containing protein</fullName>
    </recommendedName>
</protein>
<gene>
    <name evidence="2" type="ORF">RF007C_04930</name>
</gene>
<dbReference type="PATRIC" id="fig|1341157.4.peg.121"/>
<dbReference type="OrthoDB" id="1821489at2"/>
<dbReference type="Proteomes" id="UP000019365">
    <property type="component" value="Unassembled WGS sequence"/>
</dbReference>
<organism evidence="2 3">
    <name type="scientific">Ruminococcus flavefaciens 007c</name>
    <dbReference type="NCBI Taxonomy" id="1341157"/>
    <lineage>
        <taxon>Bacteria</taxon>
        <taxon>Bacillati</taxon>
        <taxon>Bacillota</taxon>
        <taxon>Clostridia</taxon>
        <taxon>Eubacteriales</taxon>
        <taxon>Oscillospiraceae</taxon>
        <taxon>Ruminococcus</taxon>
    </lineage>
</organism>
<accession>W7UNB7</accession>
<reference evidence="2 3" key="1">
    <citation type="journal article" date="2014" name="PLoS ONE">
        <title>Rumen cellulosomics: divergent fiber-degrading strategies revealed by comparative genome-wide analysis of six ruminococcal strains.</title>
        <authorList>
            <person name="Dassa B."/>
            <person name="Borovok I."/>
            <person name="Ruimy-Israeli V."/>
            <person name="Lamed R."/>
            <person name="Flint H.J."/>
            <person name="Duncan S.H."/>
            <person name="Henrissat B."/>
            <person name="Coutinho P."/>
            <person name="Morrison M."/>
            <person name="Mosoni P."/>
            <person name="Yeoman C.J."/>
            <person name="White B.A."/>
            <person name="Bayer E.A."/>
        </authorList>
    </citation>
    <scope>NUCLEOTIDE SEQUENCE [LARGE SCALE GENOMIC DNA]</scope>
    <source>
        <strain evidence="2 3">007c</strain>
    </source>
</reference>
<evidence type="ECO:0000313" key="3">
    <source>
        <dbReference type="Proteomes" id="UP000019365"/>
    </source>
</evidence>
<evidence type="ECO:0008006" key="4">
    <source>
        <dbReference type="Google" id="ProtNLM"/>
    </source>
</evidence>
<feature type="signal peptide" evidence="1">
    <location>
        <begin position="1"/>
        <end position="19"/>
    </location>
</feature>
<keyword evidence="3" id="KW-1185">Reference proteome</keyword>